<reference evidence="1 2" key="1">
    <citation type="journal article" date="2019" name="Commun. Biol.">
        <title>The bagworm genome reveals a unique fibroin gene that provides high tensile strength.</title>
        <authorList>
            <person name="Kono N."/>
            <person name="Nakamura H."/>
            <person name="Ohtoshi R."/>
            <person name="Tomita M."/>
            <person name="Numata K."/>
            <person name="Arakawa K."/>
        </authorList>
    </citation>
    <scope>NUCLEOTIDE SEQUENCE [LARGE SCALE GENOMIC DNA]</scope>
</reference>
<protein>
    <submittedName>
        <fullName evidence="1">Uncharacterized protein</fullName>
    </submittedName>
</protein>
<dbReference type="Proteomes" id="UP000299102">
    <property type="component" value="Unassembled WGS sequence"/>
</dbReference>
<name>A0A4C1YET9_EUMVA</name>
<dbReference type="AlphaFoldDB" id="A0A4C1YET9"/>
<gene>
    <name evidence="1" type="ORF">EVAR_90774_1</name>
</gene>
<keyword evidence="2" id="KW-1185">Reference proteome</keyword>
<evidence type="ECO:0000313" key="1">
    <source>
        <dbReference type="EMBL" id="GBP74636.1"/>
    </source>
</evidence>
<accession>A0A4C1YET9</accession>
<dbReference type="EMBL" id="BGZK01001216">
    <property type="protein sequence ID" value="GBP74636.1"/>
    <property type="molecule type" value="Genomic_DNA"/>
</dbReference>
<comment type="caution">
    <text evidence="1">The sequence shown here is derived from an EMBL/GenBank/DDBJ whole genome shotgun (WGS) entry which is preliminary data.</text>
</comment>
<proteinExistence type="predicted"/>
<organism evidence="1 2">
    <name type="scientific">Eumeta variegata</name>
    <name type="common">Bagworm moth</name>
    <name type="synonym">Eumeta japonica</name>
    <dbReference type="NCBI Taxonomy" id="151549"/>
    <lineage>
        <taxon>Eukaryota</taxon>
        <taxon>Metazoa</taxon>
        <taxon>Ecdysozoa</taxon>
        <taxon>Arthropoda</taxon>
        <taxon>Hexapoda</taxon>
        <taxon>Insecta</taxon>
        <taxon>Pterygota</taxon>
        <taxon>Neoptera</taxon>
        <taxon>Endopterygota</taxon>
        <taxon>Lepidoptera</taxon>
        <taxon>Glossata</taxon>
        <taxon>Ditrysia</taxon>
        <taxon>Tineoidea</taxon>
        <taxon>Psychidae</taxon>
        <taxon>Oiketicinae</taxon>
        <taxon>Eumeta</taxon>
    </lineage>
</organism>
<sequence>MSAREQTAREANTDSPRRLVRCYVSIVRRLVLGCLNDFRITSTLSAFIAPLIMQRMPPLTPSHFMTLIYFCAAGRRRSLVGVASSNGKGMD</sequence>
<evidence type="ECO:0000313" key="2">
    <source>
        <dbReference type="Proteomes" id="UP000299102"/>
    </source>
</evidence>